<dbReference type="CDD" id="cd07814">
    <property type="entry name" value="SRPBCC_CalC_Aha1-like"/>
    <property type="match status" value="1"/>
</dbReference>
<dbReference type="EMBL" id="VAVZ01000030">
    <property type="protein sequence ID" value="TLP94958.1"/>
    <property type="molecule type" value="Genomic_DNA"/>
</dbReference>
<reference evidence="3 4" key="1">
    <citation type="submission" date="2019-05" db="EMBL/GenBank/DDBJ databases">
        <title>Nesterenkonia sp. GY074 isolated from the Southern Atlantic Ocean.</title>
        <authorList>
            <person name="Zhang G."/>
        </authorList>
    </citation>
    <scope>NUCLEOTIDE SEQUENCE [LARGE SCALE GENOMIC DNA]</scope>
    <source>
        <strain evidence="3 4">GY074</strain>
    </source>
</reference>
<evidence type="ECO:0000313" key="3">
    <source>
        <dbReference type="EMBL" id="TLP94958.1"/>
    </source>
</evidence>
<name>A0A5R9BAA9_9MICC</name>
<dbReference type="RefSeq" id="WP_138253569.1">
    <property type="nucleotide sequence ID" value="NZ_VAVZ01000030.1"/>
</dbReference>
<dbReference type="Gene3D" id="3.30.530.20">
    <property type="match status" value="2"/>
</dbReference>
<keyword evidence="4" id="KW-1185">Reference proteome</keyword>
<feature type="domain" description="Activator of Hsp90 ATPase homologue 1/2-like C-terminal" evidence="2">
    <location>
        <begin position="191"/>
        <end position="320"/>
    </location>
</feature>
<feature type="domain" description="Activator of Hsp90 ATPase homologue 1/2-like C-terminal" evidence="2">
    <location>
        <begin position="23"/>
        <end position="160"/>
    </location>
</feature>
<dbReference type="SUPFAM" id="SSF55961">
    <property type="entry name" value="Bet v1-like"/>
    <property type="match status" value="2"/>
</dbReference>
<proteinExistence type="inferred from homology"/>
<evidence type="ECO:0000256" key="1">
    <source>
        <dbReference type="ARBA" id="ARBA00006817"/>
    </source>
</evidence>
<organism evidence="3 4">
    <name type="scientific">Nesterenkonia salmonea</name>
    <dbReference type="NCBI Taxonomy" id="1804987"/>
    <lineage>
        <taxon>Bacteria</taxon>
        <taxon>Bacillati</taxon>
        <taxon>Actinomycetota</taxon>
        <taxon>Actinomycetes</taxon>
        <taxon>Micrococcales</taxon>
        <taxon>Micrococcaceae</taxon>
        <taxon>Nesterenkonia</taxon>
    </lineage>
</organism>
<comment type="caution">
    <text evidence="3">The sequence shown here is derived from an EMBL/GenBank/DDBJ whole genome shotgun (WGS) entry which is preliminary data.</text>
</comment>
<accession>A0A5R9BAA9</accession>
<dbReference type="InterPro" id="IPR023393">
    <property type="entry name" value="START-like_dom_sf"/>
</dbReference>
<protein>
    <submittedName>
        <fullName evidence="3">ATPase</fullName>
    </submittedName>
</protein>
<gene>
    <name evidence="3" type="ORF">FEF26_10900</name>
</gene>
<dbReference type="InterPro" id="IPR013538">
    <property type="entry name" value="ASHA1/2-like_C"/>
</dbReference>
<dbReference type="Pfam" id="PF08327">
    <property type="entry name" value="AHSA1"/>
    <property type="match status" value="2"/>
</dbReference>
<sequence>MPITSVDKDLTNLTMSVVADFPVPLPRLWDAYADPRQIERFWGPPEWPATFTRHDLYPGGRSEYYMTGPGGERSHGYWEFTTVQQGHSFEVIDGFAAENGQPNEEMPSMQMVFTFEETPTGSRLTNTTYFNTLEELEQLITMGMEEGATAAMGQIDEVLEDLASFAADRALTAQILSPTQVRISRIIRGAPQQVWNAHHDPGLLTRWLLGPDGWTFTDCQVATAAGETFRYAWTDANGENGFAITGEVRESNPPHREVFTETMEDMDGPPTLNEQNLTAVEGGTLLTLLITYATEEQRDAVLATGMTDGMETSYARLETELLATA</sequence>
<dbReference type="OrthoDB" id="3365660at2"/>
<comment type="similarity">
    <text evidence="1">Belongs to the AHA1 family.</text>
</comment>
<evidence type="ECO:0000259" key="2">
    <source>
        <dbReference type="Pfam" id="PF08327"/>
    </source>
</evidence>
<evidence type="ECO:0000313" key="4">
    <source>
        <dbReference type="Proteomes" id="UP000310458"/>
    </source>
</evidence>
<dbReference type="Proteomes" id="UP000310458">
    <property type="component" value="Unassembled WGS sequence"/>
</dbReference>
<dbReference type="AlphaFoldDB" id="A0A5R9BAA9"/>